<evidence type="ECO:0000256" key="1">
    <source>
        <dbReference type="ARBA" id="ARBA00022649"/>
    </source>
</evidence>
<keyword evidence="3" id="KW-0012">Acyltransferase</keyword>
<dbReference type="PANTHER" id="PTHR36449">
    <property type="entry name" value="ACETYLTRANSFERASE-RELATED"/>
    <property type="match status" value="1"/>
</dbReference>
<dbReference type="EMBL" id="LT841358">
    <property type="protein sequence ID" value="SMH71281.1"/>
    <property type="molecule type" value="Genomic_DNA"/>
</dbReference>
<keyword evidence="5" id="KW-1185">Reference proteome</keyword>
<dbReference type="OrthoDB" id="12207at2157"/>
<dbReference type="SUPFAM" id="SSF55729">
    <property type="entry name" value="Acyl-CoA N-acyltransferases (Nat)"/>
    <property type="match status" value="1"/>
</dbReference>
<gene>
    <name evidence="4" type="ORF">NCS_11088</name>
</gene>
<accession>A0A2H1FEW3</accession>
<dbReference type="AlphaFoldDB" id="A0A2H1FEW3"/>
<keyword evidence="1" id="KW-1277">Toxin-antitoxin system</keyword>
<evidence type="ECO:0000256" key="3">
    <source>
        <dbReference type="ARBA" id="ARBA00023315"/>
    </source>
</evidence>
<organism evidence="4 5">
    <name type="scientific">Candidatus Nitrosotalea okcheonensis</name>
    <dbReference type="NCBI Taxonomy" id="1903276"/>
    <lineage>
        <taxon>Archaea</taxon>
        <taxon>Nitrososphaerota</taxon>
        <taxon>Nitrososphaeria</taxon>
        <taxon>Nitrosotaleales</taxon>
        <taxon>Nitrosotaleaceae</taxon>
        <taxon>Nitrosotalea</taxon>
    </lineage>
</organism>
<dbReference type="PANTHER" id="PTHR36449:SF1">
    <property type="entry name" value="ACETYLTRANSFERASE"/>
    <property type="match status" value="1"/>
</dbReference>
<name>A0A2H1FEW3_9ARCH</name>
<evidence type="ECO:0000313" key="5">
    <source>
        <dbReference type="Proteomes" id="UP000230607"/>
    </source>
</evidence>
<evidence type="ECO:0000256" key="2">
    <source>
        <dbReference type="ARBA" id="ARBA00022679"/>
    </source>
</evidence>
<dbReference type="Proteomes" id="UP000230607">
    <property type="component" value="Chromosome 1"/>
</dbReference>
<keyword evidence="2 4" id="KW-0808">Transferase</keyword>
<sequence length="167" mass="18511">MELDYNIISPGDDLSLLDFAESDGTDPLGVAEFARTKAAKYHENKIATVRVVRDKKEIVAYFTVSMSAISVDILASGEKVEGVTSIRYPAMLLGQLGVDKKYRGKRIGSDICNFCLGLADVLGKQIACRYVILQTGTTGTSLYKRFEFRMSAKPPVGKKIWMYRRLG</sequence>
<protein>
    <submittedName>
        <fullName evidence="4">Putative GCN5-like N-acetyltransferase</fullName>
    </submittedName>
</protein>
<proteinExistence type="predicted"/>
<evidence type="ECO:0000313" key="4">
    <source>
        <dbReference type="EMBL" id="SMH71281.1"/>
    </source>
</evidence>
<reference evidence="5" key="1">
    <citation type="submission" date="2017-03" db="EMBL/GenBank/DDBJ databases">
        <authorList>
            <person name="Herbold C."/>
        </authorList>
    </citation>
    <scope>NUCLEOTIDE SEQUENCE [LARGE SCALE GENOMIC DNA]</scope>
</reference>
<dbReference type="RefSeq" id="WP_157927280.1">
    <property type="nucleotide sequence ID" value="NZ_LT841358.1"/>
</dbReference>
<dbReference type="InterPro" id="IPR016181">
    <property type="entry name" value="Acyl_CoA_acyltransferase"/>
</dbReference>
<dbReference type="Gene3D" id="3.40.630.30">
    <property type="match status" value="1"/>
</dbReference>
<dbReference type="GO" id="GO:0016746">
    <property type="term" value="F:acyltransferase activity"/>
    <property type="evidence" value="ECO:0007669"/>
    <property type="project" value="UniProtKB-KW"/>
</dbReference>